<dbReference type="PANTHER" id="PTHR24321:SF8">
    <property type="entry name" value="ESTRADIOL 17-BETA-DEHYDROGENASE 8-RELATED"/>
    <property type="match status" value="1"/>
</dbReference>
<protein>
    <submittedName>
        <fullName evidence="3">Glucose 1-dehydrogenase</fullName>
        <ecNumber evidence="3">1.1.1.47</ecNumber>
    </submittedName>
</protein>
<comment type="similarity">
    <text evidence="1">Belongs to the short-chain dehydrogenases/reductases (SDR) family.</text>
</comment>
<dbReference type="PRINTS" id="PR00081">
    <property type="entry name" value="GDHRDH"/>
</dbReference>
<evidence type="ECO:0000256" key="1">
    <source>
        <dbReference type="ARBA" id="ARBA00006484"/>
    </source>
</evidence>
<name>A0A540WTG6_9BACT</name>
<dbReference type="OrthoDB" id="5457012at2"/>
<evidence type="ECO:0000256" key="2">
    <source>
        <dbReference type="ARBA" id="ARBA00023002"/>
    </source>
</evidence>
<dbReference type="PRINTS" id="PR00080">
    <property type="entry name" value="SDRFAMILY"/>
</dbReference>
<dbReference type="Pfam" id="PF13561">
    <property type="entry name" value="adh_short_C2"/>
    <property type="match status" value="1"/>
</dbReference>
<dbReference type="FunFam" id="3.40.50.720:FF:000084">
    <property type="entry name" value="Short-chain dehydrogenase reductase"/>
    <property type="match status" value="1"/>
</dbReference>
<comment type="caution">
    <text evidence="3">The sequence shown here is derived from an EMBL/GenBank/DDBJ whole genome shotgun (WGS) entry which is preliminary data.</text>
</comment>
<dbReference type="EMBL" id="VIFM01000148">
    <property type="protein sequence ID" value="TQF12230.1"/>
    <property type="molecule type" value="Genomic_DNA"/>
</dbReference>
<dbReference type="CDD" id="cd05233">
    <property type="entry name" value="SDR_c"/>
    <property type="match status" value="1"/>
</dbReference>
<organism evidence="3 4">
    <name type="scientific">Myxococcus llanfairpwllgwyngyllgogerychwyrndrobwllllantysiliogogogochensis</name>
    <dbReference type="NCBI Taxonomy" id="2590453"/>
    <lineage>
        <taxon>Bacteria</taxon>
        <taxon>Pseudomonadati</taxon>
        <taxon>Myxococcota</taxon>
        <taxon>Myxococcia</taxon>
        <taxon>Myxococcales</taxon>
        <taxon>Cystobacterineae</taxon>
        <taxon>Myxococcaceae</taxon>
        <taxon>Myxococcus</taxon>
    </lineage>
</organism>
<accession>A0A540WTG6</accession>
<dbReference type="NCBIfam" id="NF005559">
    <property type="entry name" value="PRK07231.1"/>
    <property type="match status" value="1"/>
</dbReference>
<keyword evidence="4" id="KW-1185">Reference proteome</keyword>
<dbReference type="InterPro" id="IPR036291">
    <property type="entry name" value="NAD(P)-bd_dom_sf"/>
</dbReference>
<dbReference type="SUPFAM" id="SSF51735">
    <property type="entry name" value="NAD(P)-binding Rossmann-fold domains"/>
    <property type="match status" value="1"/>
</dbReference>
<dbReference type="RefSeq" id="WP_141646032.1">
    <property type="nucleotide sequence ID" value="NZ_VIFM01000148.1"/>
</dbReference>
<dbReference type="AlphaFoldDB" id="A0A540WTG6"/>
<gene>
    <name evidence="3" type="ORF">FJV41_30135</name>
</gene>
<dbReference type="GO" id="GO:0047936">
    <property type="term" value="F:glucose 1-dehydrogenase [NAD(P)+] activity"/>
    <property type="evidence" value="ECO:0007669"/>
    <property type="project" value="UniProtKB-EC"/>
</dbReference>
<evidence type="ECO:0000313" key="4">
    <source>
        <dbReference type="Proteomes" id="UP000315369"/>
    </source>
</evidence>
<dbReference type="Gene3D" id="3.40.50.720">
    <property type="entry name" value="NAD(P)-binding Rossmann-like Domain"/>
    <property type="match status" value="1"/>
</dbReference>
<keyword evidence="2 3" id="KW-0560">Oxidoreductase</keyword>
<reference evidence="3 4" key="1">
    <citation type="submission" date="2019-06" db="EMBL/GenBank/DDBJ databases">
        <authorList>
            <person name="Livingstone P."/>
            <person name="Whitworth D."/>
        </authorList>
    </citation>
    <scope>NUCLEOTIDE SEQUENCE [LARGE SCALE GENOMIC DNA]</scope>
    <source>
        <strain evidence="3 4">AM401</strain>
    </source>
</reference>
<sequence>MTSHGPLSGKVAIVLGASRGIGAVTARTFADAGASVVLAARSEDALRALAADIEAQGGTALPVPTDLGDEASIEALVRTTVARFGRLDAAFNNAADGHMPAPLAKLSVEDLDRAWRINVRGFFLAMKHQLTAMLASGGGAIVNMASTAGLQGVRGMGGYSATKHAIIGLTRSAALDYADQGIRLNVVAPGPILTGRIQQLPEERRAPIVRAVPMGRIGTPEEVARAVTWLCSDAASFITGTTLAVDGGRLAGA</sequence>
<dbReference type="PROSITE" id="PS00061">
    <property type="entry name" value="ADH_SHORT"/>
    <property type="match status" value="1"/>
</dbReference>
<dbReference type="Proteomes" id="UP000315369">
    <property type="component" value="Unassembled WGS sequence"/>
</dbReference>
<evidence type="ECO:0000313" key="3">
    <source>
        <dbReference type="EMBL" id="TQF12230.1"/>
    </source>
</evidence>
<dbReference type="PANTHER" id="PTHR24321">
    <property type="entry name" value="DEHYDROGENASES, SHORT CHAIN"/>
    <property type="match status" value="1"/>
</dbReference>
<dbReference type="InterPro" id="IPR020904">
    <property type="entry name" value="Sc_DH/Rdtase_CS"/>
</dbReference>
<proteinExistence type="inferred from homology"/>
<dbReference type="InterPro" id="IPR002347">
    <property type="entry name" value="SDR_fam"/>
</dbReference>
<dbReference type="EC" id="1.1.1.47" evidence="3"/>